<organism evidence="1 2">
    <name type="scientific">Imperialibacter roseus</name>
    <dbReference type="NCBI Taxonomy" id="1324217"/>
    <lineage>
        <taxon>Bacteria</taxon>
        <taxon>Pseudomonadati</taxon>
        <taxon>Bacteroidota</taxon>
        <taxon>Cytophagia</taxon>
        <taxon>Cytophagales</taxon>
        <taxon>Flammeovirgaceae</taxon>
        <taxon>Imperialibacter</taxon>
    </lineage>
</organism>
<evidence type="ECO:0000313" key="1">
    <source>
        <dbReference type="EMBL" id="WOK08699.1"/>
    </source>
</evidence>
<dbReference type="EMBL" id="CP136051">
    <property type="protein sequence ID" value="WOK08699.1"/>
    <property type="molecule type" value="Genomic_DNA"/>
</dbReference>
<evidence type="ECO:0000313" key="2">
    <source>
        <dbReference type="Proteomes" id="UP001302349"/>
    </source>
</evidence>
<proteinExistence type="predicted"/>
<dbReference type="RefSeq" id="WP_317491333.1">
    <property type="nucleotide sequence ID" value="NZ_CP136051.1"/>
</dbReference>
<dbReference type="Proteomes" id="UP001302349">
    <property type="component" value="Chromosome"/>
</dbReference>
<sequence length="263" mass="30393">MLSTTWKCLWIFFGLFFLSFFVKGQEIAITGVYQGKSLFIQNPLSEGVEKFCVREVLLNGRALNLNLKLSALEIDFKGLDLYTPVSIRVLHDTICSPKIVNPQAIFWHSSFRFNSIVFIEEEIKWNTRGEREKASYIIERLGGEDWIEIDEIPSQGQFASSDYSYFPELTEGSNKFRVKYRASANNYLYSDEVEFVYYKVPITFTPKVVSDKMTLSRATAFEILNEKEEVILTGNAKEIPLRLLKPGNYYIILDGFKESFVKK</sequence>
<gene>
    <name evidence="1" type="ORF">RT717_08620</name>
</gene>
<keyword evidence="2" id="KW-1185">Reference proteome</keyword>
<name>A0ABZ0IX41_9BACT</name>
<accession>A0ABZ0IX41</accession>
<protein>
    <submittedName>
        <fullName evidence="1">Uncharacterized protein</fullName>
    </submittedName>
</protein>
<reference evidence="1 2" key="1">
    <citation type="journal article" date="2023" name="Microbiol. Resour. Announc.">
        <title>Complete Genome Sequence of Imperialibacter roseus strain P4T.</title>
        <authorList>
            <person name="Tizabi D.R."/>
            <person name="Bachvaroff T."/>
            <person name="Hill R.T."/>
        </authorList>
    </citation>
    <scope>NUCLEOTIDE SEQUENCE [LARGE SCALE GENOMIC DNA]</scope>
    <source>
        <strain evidence="1 2">P4T</strain>
    </source>
</reference>